<name>A0A9X6NFP0_HYPEX</name>
<dbReference type="Gene3D" id="1.10.10.2670">
    <property type="entry name" value="E3 ubiquitin-protein ligase"/>
    <property type="match status" value="1"/>
</dbReference>
<dbReference type="InterPro" id="IPR042065">
    <property type="entry name" value="E3_ELL-like"/>
</dbReference>
<dbReference type="Gene3D" id="3.30.1390.10">
    <property type="match status" value="1"/>
</dbReference>
<comment type="similarity">
    <text evidence="8 10">Belongs to the E3 ubiquitin-protein ligase UBR1-like family.</text>
</comment>
<dbReference type="EMBL" id="MTYJ01000242">
    <property type="protein sequence ID" value="OWA51878.1"/>
    <property type="molecule type" value="Genomic_DNA"/>
</dbReference>
<dbReference type="GO" id="GO:0071596">
    <property type="term" value="P:ubiquitin-dependent protein catabolic process via the N-end rule pathway"/>
    <property type="evidence" value="ECO:0007669"/>
    <property type="project" value="UniProtKB-UniRule"/>
</dbReference>
<dbReference type="InterPro" id="IPR044046">
    <property type="entry name" value="E3_ligase_UBR-like_C"/>
</dbReference>
<dbReference type="InterPro" id="IPR036390">
    <property type="entry name" value="WH_DNA-bd_sf"/>
</dbReference>
<accession>A0A9X6NFP0</accession>
<feature type="domain" description="UBR-type" evidence="12">
    <location>
        <begin position="92"/>
        <end position="163"/>
    </location>
</feature>
<keyword evidence="14" id="KW-1185">Reference proteome</keyword>
<dbReference type="CDD" id="cd19672">
    <property type="entry name" value="UBR-box_UBR1_like"/>
    <property type="match status" value="1"/>
</dbReference>
<comment type="caution">
    <text evidence="13">The sequence shown here is derived from an EMBL/GenBank/DDBJ whole genome shotgun (WGS) entry which is preliminary data.</text>
</comment>
<dbReference type="Pfam" id="PF18995">
    <property type="entry name" value="PRT6_C"/>
    <property type="match status" value="1"/>
</dbReference>
<keyword evidence="3 10" id="KW-0808">Transferase</keyword>
<dbReference type="SUPFAM" id="SSF54736">
    <property type="entry name" value="ClpS-like"/>
    <property type="match status" value="1"/>
</dbReference>
<dbReference type="Pfam" id="PF02207">
    <property type="entry name" value="zf-UBR"/>
    <property type="match status" value="1"/>
</dbReference>
<evidence type="ECO:0000259" key="12">
    <source>
        <dbReference type="PROSITE" id="PS51157"/>
    </source>
</evidence>
<dbReference type="Pfam" id="PF02617">
    <property type="entry name" value="ClpS"/>
    <property type="match status" value="1"/>
</dbReference>
<evidence type="ECO:0000256" key="6">
    <source>
        <dbReference type="ARBA" id="ARBA00022786"/>
    </source>
</evidence>
<feature type="zinc finger region" description="UBR-type" evidence="9">
    <location>
        <begin position="92"/>
        <end position="163"/>
    </location>
</feature>
<gene>
    <name evidence="13" type="ORF">BV898_16339</name>
</gene>
<sequence>MEDMEDAQPDSMQEILKVAYLKDGSELEDALRSHWRTHLMELIPPGDNPRQLKHDAGEIRRVLLKPLEVFIAGTEQVTEKFASLKKDDLPSFLCNRSFRSGEPTYSCRDCAVDSTCVLCIECFKKSAHQNHRYKISSSSGGGYCDCGDPEAWKKDFACALHQPPSDLGDLIFDLKDAIVRVPDDVANRFKAVIKYALIYVYQVLTFRDAVPLPGDLSCPEVADDPFPFVTVLYNDEVHTYDGVIATLSLTLECSPDDALEYATVVDHEGRTPVKFASQAECKRVKKFVEQNSKRPQPLRLDVVPTCAFAHQVFALHVMKWVQDLAETCEGFKALVCTVCQEVSPTGGDADMISVFLLEDVRLWKAARKACHSLFMSTFLTFNDAKIRFSSQLARLYPQLMADFITDDHDHSDSCTSLTVQLFTVPTVARTLFERKLVDPIIKTLVAVCRGRVNDQGMLSFERVTATQPSAAVHFKRALFVLYDARYLLNTVPTADQWTEALRVGFLGLFDRFLEIMVMMEGMDHHTRRTQSHVEYESDWEPAFNMQLRIGSIIDLLQQWCASDDLLLGTCMEKLMVAALNALGVVDKVERKVVAGQSFTCLEYDVATQVVSVHHPVIRLLAGLVVHGLAKTTALELFGAKMTAAARLRNCARELLEFPLRTMVLVAQASAGMWRRNGYALANQIFFYHQPRCREEMLDKDIVMMQSCAAVMPPDSFLIAMLDKFGLVPWADETFDATPVRAEDDSIRQVMCLAEEFLNGLIVLVGERFYPNVGRVTLDDCLKNEIIHQLCKESMSYPELLKFLPEQEAKEAALDDLIKEVATFKKPSPTSKGTFELKPELNERYNMFFYHYTRTEHSKAEDTQRKRRKKAGEEVVFPPPCPPEFTDAFSNIIHLLDCDVFIHLLNLTLRRALISHPRSFSEGQLIRMLYLVGYGLHEEKRQCSSGSSSFPFKFVEKAADAGVFMTLRELRSRPENEAYKSLVEWMLRFHEDLTTAKVEVMDTSEEAGFASAEKTGTEEGSSVGEDDVEEKKKRSAARRERIMQQMQKAQQSFATQNEGDLQAIALPDDGAARMSVVHGSEQKERIVALGPERTLHHVEDDSDEKHTCILCSESHAVGLTSDAFVAVAYVQRSTVLSQEDRKQFAARFVAPNKPPSSLKELCQSLLGDQSQFFLGDTLSCAPHVSSCGHLLHLKCWKTYFESVLARERRRSIRLRTNNGSFDVNKSEFRCPLCSRLCNAAMPFCPKPLGQKESSGSVAPSVNDVITGLRTLMKVTPEKVVEGPDHSFIMLEDRLTELQRSTRKNAEAMSNGPLWDLLQKATSATDRLQGIDMKSAEIVSPSYAEAIRNFDSQVYQLTMNATTVDEGRSVGMNWSACSYSIQSIETCLRSEKKSLLGSFSSRQFMCLKSLIRATSWSSAAYDPKVLAEYALRLYAGLLEPNSHLSQLSDDKLFEMDAFALLVNLTCAFPWLPWRGDMWSPAFSDALLCRPPGSDVFDHSLLSTVYVLHVLQTLVFLPENPAGSSPPLTTRETEIEPGLRIAYGRFHGGKPVPADLELRVRHAVWPFLRCAAIFYHFLTGMAAPKSLRKENQNVNDEYDDLMSYLALPRSFTEFLSSNPSLGTLGSEWVASMETALSHDGANRLGRHPRPVPTFAPLPRDYTDIIHLASQYSGCKIESDERRSQAFCLMCGEMLCSQSMCCQFKLDTQTVGACTYHSMTCGGGTGLFLRVRDNQILLLHGSNKGCFVSSPYVDAYGEPDPFLRRGNPLQLSQERLDQILRHYLHHDIADEVSHAMDQNGSLASLEWFHF</sequence>
<organism evidence="13 14">
    <name type="scientific">Hypsibius exemplaris</name>
    <name type="common">Freshwater tardigrade</name>
    <dbReference type="NCBI Taxonomy" id="2072580"/>
    <lineage>
        <taxon>Eukaryota</taxon>
        <taxon>Metazoa</taxon>
        <taxon>Ecdysozoa</taxon>
        <taxon>Tardigrada</taxon>
        <taxon>Eutardigrada</taxon>
        <taxon>Parachela</taxon>
        <taxon>Hypsibioidea</taxon>
        <taxon>Hypsibiidae</taxon>
        <taxon>Hypsibius</taxon>
    </lineage>
</organism>
<keyword evidence="5 10" id="KW-0863">Zinc-finger</keyword>
<dbReference type="GO" id="GO:0005737">
    <property type="term" value="C:cytoplasm"/>
    <property type="evidence" value="ECO:0007669"/>
    <property type="project" value="TreeGrafter"/>
</dbReference>
<dbReference type="PROSITE" id="PS51157">
    <property type="entry name" value="ZF_UBR"/>
    <property type="match status" value="1"/>
</dbReference>
<feature type="region of interest" description="Disordered" evidence="11">
    <location>
        <begin position="1006"/>
        <end position="1035"/>
    </location>
</feature>
<dbReference type="Proteomes" id="UP000192578">
    <property type="component" value="Unassembled WGS sequence"/>
</dbReference>
<dbReference type="Pfam" id="PF22960">
    <property type="entry name" value="WHD_UBR1"/>
    <property type="match status" value="1"/>
</dbReference>
<protein>
    <recommendedName>
        <fullName evidence="10">E3 ubiquitin-protein ligase</fullName>
        <ecNumber evidence="10">2.3.2.27</ecNumber>
    </recommendedName>
</protein>
<comment type="pathway">
    <text evidence="2 10">Protein modification; protein ubiquitination.</text>
</comment>
<dbReference type="InterPro" id="IPR003126">
    <property type="entry name" value="Znf_UBR"/>
</dbReference>
<comment type="function">
    <text evidence="10">Ubiquitin ligase protein which is a component of the N-end rule pathway. Recognizes and binds to proteins bearing specific N-terminal residues that are destabilizing according to the N-end rule, leading to their ubiquitination and subsequent degradation.</text>
</comment>
<evidence type="ECO:0000256" key="2">
    <source>
        <dbReference type="ARBA" id="ARBA00004906"/>
    </source>
</evidence>
<dbReference type="SUPFAM" id="SSF46785">
    <property type="entry name" value="Winged helix' DNA-binding domain"/>
    <property type="match status" value="1"/>
</dbReference>
<dbReference type="GO" id="GO:0016567">
    <property type="term" value="P:protein ubiquitination"/>
    <property type="evidence" value="ECO:0007669"/>
    <property type="project" value="UniProtKB-UniRule"/>
</dbReference>
<keyword evidence="4 10" id="KW-0479">Metal-binding</keyword>
<dbReference type="PANTHER" id="PTHR21497:SF24">
    <property type="entry name" value="E3 UBIQUITIN-PROTEIN LIGASE UBR1"/>
    <property type="match status" value="1"/>
</dbReference>
<dbReference type="InterPro" id="IPR014719">
    <property type="entry name" value="Ribosomal_bL12_C/ClpS-like"/>
</dbReference>
<evidence type="ECO:0000313" key="14">
    <source>
        <dbReference type="Proteomes" id="UP000192578"/>
    </source>
</evidence>
<evidence type="ECO:0000256" key="5">
    <source>
        <dbReference type="ARBA" id="ARBA00022771"/>
    </source>
</evidence>
<evidence type="ECO:0000256" key="9">
    <source>
        <dbReference type="PROSITE-ProRule" id="PRU00508"/>
    </source>
</evidence>
<comment type="catalytic activity">
    <reaction evidence="1 10">
        <text>S-ubiquitinyl-[E2 ubiquitin-conjugating enzyme]-L-cysteine + [acceptor protein]-L-lysine = [E2 ubiquitin-conjugating enzyme]-L-cysteine + N(6)-ubiquitinyl-[acceptor protein]-L-lysine.</text>
        <dbReference type="EC" id="2.3.2.27"/>
    </reaction>
</comment>
<dbReference type="InterPro" id="IPR003769">
    <property type="entry name" value="ClpS_core"/>
</dbReference>
<dbReference type="GO" id="GO:0008270">
    <property type="term" value="F:zinc ion binding"/>
    <property type="evidence" value="ECO:0007669"/>
    <property type="project" value="UniProtKB-UniRule"/>
</dbReference>
<reference evidence="14" key="1">
    <citation type="submission" date="2017-01" db="EMBL/GenBank/DDBJ databases">
        <title>Comparative genomics of anhydrobiosis in the tardigrade Hypsibius dujardini.</title>
        <authorList>
            <person name="Yoshida Y."/>
            <person name="Koutsovoulos G."/>
            <person name="Laetsch D."/>
            <person name="Stevens L."/>
            <person name="Kumar S."/>
            <person name="Horikawa D."/>
            <person name="Ishino K."/>
            <person name="Komine S."/>
            <person name="Tomita M."/>
            <person name="Blaxter M."/>
            <person name="Arakawa K."/>
        </authorList>
    </citation>
    <scope>NUCLEOTIDE SEQUENCE [LARGE SCALE GENOMIC DNA]</scope>
    <source>
        <strain evidence="14">Z151</strain>
    </source>
</reference>
<dbReference type="GO" id="GO:0000151">
    <property type="term" value="C:ubiquitin ligase complex"/>
    <property type="evidence" value="ECO:0007669"/>
    <property type="project" value="TreeGrafter"/>
</dbReference>
<dbReference type="InterPro" id="IPR039164">
    <property type="entry name" value="UBR1-like"/>
</dbReference>
<dbReference type="Gene3D" id="2.10.110.30">
    <property type="match status" value="1"/>
</dbReference>
<dbReference type="EC" id="2.3.2.27" evidence="10"/>
<evidence type="ECO:0000256" key="1">
    <source>
        <dbReference type="ARBA" id="ARBA00000900"/>
    </source>
</evidence>
<evidence type="ECO:0000256" key="10">
    <source>
        <dbReference type="RuleBase" id="RU366018"/>
    </source>
</evidence>
<dbReference type="SMART" id="SM00396">
    <property type="entry name" value="ZnF_UBR1"/>
    <property type="match status" value="1"/>
</dbReference>
<dbReference type="PANTHER" id="PTHR21497">
    <property type="entry name" value="UBIQUITIN LIGASE E3 ALPHA-RELATED"/>
    <property type="match status" value="1"/>
</dbReference>
<proteinExistence type="inferred from homology"/>
<dbReference type="InterPro" id="IPR055194">
    <property type="entry name" value="UBR1-like_WH"/>
</dbReference>
<dbReference type="FunFam" id="2.10.110.30:FF:000001">
    <property type="entry name" value="E3 ubiquitin-protein ligase UBR2 isoform 1"/>
    <property type="match status" value="1"/>
</dbReference>
<evidence type="ECO:0000256" key="11">
    <source>
        <dbReference type="SAM" id="MobiDB-lite"/>
    </source>
</evidence>
<evidence type="ECO:0000313" key="13">
    <source>
        <dbReference type="EMBL" id="OWA51878.1"/>
    </source>
</evidence>
<keyword evidence="7 10" id="KW-0862">Zinc</keyword>
<evidence type="ECO:0000256" key="7">
    <source>
        <dbReference type="ARBA" id="ARBA00022833"/>
    </source>
</evidence>
<evidence type="ECO:0000256" key="4">
    <source>
        <dbReference type="ARBA" id="ARBA00022723"/>
    </source>
</evidence>
<dbReference type="GO" id="GO:0061630">
    <property type="term" value="F:ubiquitin protein ligase activity"/>
    <property type="evidence" value="ECO:0007669"/>
    <property type="project" value="UniProtKB-UniRule"/>
</dbReference>
<evidence type="ECO:0000256" key="3">
    <source>
        <dbReference type="ARBA" id="ARBA00022679"/>
    </source>
</evidence>
<dbReference type="OrthoDB" id="26387at2759"/>
<keyword evidence="6 10" id="KW-0833">Ubl conjugation pathway</keyword>
<evidence type="ECO:0000256" key="8">
    <source>
        <dbReference type="ARBA" id="ARBA00046341"/>
    </source>
</evidence>